<dbReference type="EC" id="2.1.1.199" evidence="6"/>
<dbReference type="HAMAP" id="MF_01007">
    <property type="entry name" value="16SrRNA_methyltr_H"/>
    <property type="match status" value="1"/>
</dbReference>
<proteinExistence type="inferred from homology"/>
<evidence type="ECO:0000256" key="6">
    <source>
        <dbReference type="HAMAP-Rule" id="MF_01007"/>
    </source>
</evidence>
<feature type="binding site" evidence="6">
    <location>
        <begin position="38"/>
        <end position="40"/>
    </location>
    <ligand>
        <name>S-adenosyl-L-methionine</name>
        <dbReference type="ChEBI" id="CHEBI:59789"/>
    </ligand>
</feature>
<evidence type="ECO:0000256" key="1">
    <source>
        <dbReference type="ARBA" id="ARBA00010396"/>
    </source>
</evidence>
<gene>
    <name evidence="6 7" type="primary">rsmH</name>
    <name evidence="7" type="ORF">PUW80_08480</name>
</gene>
<keyword evidence="5 6" id="KW-0949">S-adenosyl-L-methionine</keyword>
<dbReference type="PANTHER" id="PTHR11265">
    <property type="entry name" value="S-ADENOSYL-METHYLTRANSFERASE MRAW"/>
    <property type="match status" value="1"/>
</dbReference>
<dbReference type="InterPro" id="IPR002903">
    <property type="entry name" value="RsmH"/>
</dbReference>
<dbReference type="RefSeq" id="WP_274264440.1">
    <property type="nucleotide sequence ID" value="NZ_JAQZCI010000002.1"/>
</dbReference>
<sequence>MTNSDIHTPVLLERCVELLAPALQREGAVVVDATEGMGGHSEALLERFPDARLIGLDRDTDALRIAGERLARFGDRAHLVHTVYDGIAGALASAGVDRVDGILFDLGVSSFQLDEAGRGFAYAQDAPLDMRMDQTAGTTAAEIIATYSEGNLRRIFERYGEEKLAGRYARAIIEARGRAPLTRSGELVDVLVAATPAAVQRERSGHPAKRVFQALRIEVNAELAVLERALPAALDALNVGGRIVVMSYQSLEDRLVKRVFADASASTAPSGLPVELPEHAPRFRLLVRGAEMASDEERERNPRAKPVRLRAAERVKEAL</sequence>
<keyword evidence="4 6" id="KW-0808">Transferase</keyword>
<name>A0ABT5SK09_9MICO</name>
<keyword evidence="6" id="KW-0963">Cytoplasm</keyword>
<feature type="binding site" evidence="6">
    <location>
        <position position="84"/>
    </location>
    <ligand>
        <name>S-adenosyl-L-methionine</name>
        <dbReference type="ChEBI" id="CHEBI:59789"/>
    </ligand>
</feature>
<evidence type="ECO:0000256" key="4">
    <source>
        <dbReference type="ARBA" id="ARBA00022679"/>
    </source>
</evidence>
<dbReference type="NCBIfam" id="TIGR00006">
    <property type="entry name" value="16S rRNA (cytosine(1402)-N(4))-methyltransferase RsmH"/>
    <property type="match status" value="1"/>
</dbReference>
<dbReference type="PIRSF" id="PIRSF004486">
    <property type="entry name" value="MraW"/>
    <property type="match status" value="1"/>
</dbReference>
<feature type="binding site" evidence="6">
    <location>
        <position position="112"/>
    </location>
    <ligand>
        <name>S-adenosyl-L-methionine</name>
        <dbReference type="ChEBI" id="CHEBI:59789"/>
    </ligand>
</feature>
<dbReference type="SUPFAM" id="SSF81799">
    <property type="entry name" value="Putative methyltransferase TM0872, insert domain"/>
    <property type="match status" value="1"/>
</dbReference>
<dbReference type="EMBL" id="JAQZCI010000002">
    <property type="protein sequence ID" value="MDD7962387.1"/>
    <property type="molecule type" value="Genomic_DNA"/>
</dbReference>
<feature type="binding site" evidence="6">
    <location>
        <position position="105"/>
    </location>
    <ligand>
        <name>S-adenosyl-L-methionine</name>
        <dbReference type="ChEBI" id="CHEBI:59789"/>
    </ligand>
</feature>
<comment type="similarity">
    <text evidence="1 6">Belongs to the methyltransferase superfamily. RsmH family.</text>
</comment>
<comment type="catalytic activity">
    <reaction evidence="6">
        <text>cytidine(1402) in 16S rRNA + S-adenosyl-L-methionine = N(4)-methylcytidine(1402) in 16S rRNA + S-adenosyl-L-homocysteine + H(+)</text>
        <dbReference type="Rhea" id="RHEA:42928"/>
        <dbReference type="Rhea" id="RHEA-COMP:10286"/>
        <dbReference type="Rhea" id="RHEA-COMP:10287"/>
        <dbReference type="ChEBI" id="CHEBI:15378"/>
        <dbReference type="ChEBI" id="CHEBI:57856"/>
        <dbReference type="ChEBI" id="CHEBI:59789"/>
        <dbReference type="ChEBI" id="CHEBI:74506"/>
        <dbReference type="ChEBI" id="CHEBI:82748"/>
        <dbReference type="EC" id="2.1.1.199"/>
    </reaction>
</comment>
<evidence type="ECO:0000313" key="7">
    <source>
        <dbReference type="EMBL" id="MDD7962387.1"/>
    </source>
</evidence>
<dbReference type="GO" id="GO:0008168">
    <property type="term" value="F:methyltransferase activity"/>
    <property type="evidence" value="ECO:0007669"/>
    <property type="project" value="UniProtKB-KW"/>
</dbReference>
<dbReference type="InterPro" id="IPR029063">
    <property type="entry name" value="SAM-dependent_MTases_sf"/>
</dbReference>
<dbReference type="Proteomes" id="UP001218170">
    <property type="component" value="Unassembled WGS sequence"/>
</dbReference>
<keyword evidence="8" id="KW-1185">Reference proteome</keyword>
<comment type="subcellular location">
    <subcellularLocation>
        <location evidence="6">Cytoplasm</location>
    </subcellularLocation>
</comment>
<comment type="caution">
    <text evidence="7">The sequence shown here is derived from an EMBL/GenBank/DDBJ whole genome shotgun (WGS) entry which is preliminary data.</text>
</comment>
<dbReference type="Gene3D" id="3.40.50.150">
    <property type="entry name" value="Vaccinia Virus protein VP39"/>
    <property type="match status" value="1"/>
</dbReference>
<dbReference type="Pfam" id="PF01795">
    <property type="entry name" value="Methyltransf_5"/>
    <property type="match status" value="1"/>
</dbReference>
<keyword evidence="2 6" id="KW-0698">rRNA processing</keyword>
<dbReference type="PANTHER" id="PTHR11265:SF0">
    <property type="entry name" value="12S RRNA N4-METHYLCYTIDINE METHYLTRANSFERASE"/>
    <property type="match status" value="1"/>
</dbReference>
<reference evidence="7 8" key="1">
    <citation type="submission" date="2023-02" db="EMBL/GenBank/DDBJ databases">
        <title>Study of novel species of the Microbacterium genus.</title>
        <authorList>
            <person name="Arroyo-Herrera I."/>
            <person name="Roman-Ponce B."/>
            <person name="Vasquez-Murrieta M.S."/>
        </authorList>
    </citation>
    <scope>NUCLEOTIDE SEQUENCE [LARGE SCALE GENOMIC DNA]</scope>
    <source>
        <strain evidence="7 8">NE1TT3</strain>
    </source>
</reference>
<comment type="function">
    <text evidence="6">Specifically methylates the N4 position of cytidine in position 1402 (C1402) of 16S rRNA.</text>
</comment>
<evidence type="ECO:0000313" key="8">
    <source>
        <dbReference type="Proteomes" id="UP001218170"/>
    </source>
</evidence>
<dbReference type="InterPro" id="IPR023397">
    <property type="entry name" value="SAM-dep_MeTrfase_MraW_recog"/>
</dbReference>
<protein>
    <recommendedName>
        <fullName evidence="6">Ribosomal RNA small subunit methyltransferase H</fullName>
        <ecNumber evidence="6">2.1.1.199</ecNumber>
    </recommendedName>
    <alternativeName>
        <fullName evidence="6">16S rRNA m(4)C1402 methyltransferase</fullName>
    </alternativeName>
    <alternativeName>
        <fullName evidence="6">rRNA (cytosine-N(4)-)-methyltransferase RsmH</fullName>
    </alternativeName>
</protein>
<dbReference type="SUPFAM" id="SSF53335">
    <property type="entry name" value="S-adenosyl-L-methionine-dependent methyltransferases"/>
    <property type="match status" value="1"/>
</dbReference>
<evidence type="ECO:0000256" key="5">
    <source>
        <dbReference type="ARBA" id="ARBA00022691"/>
    </source>
</evidence>
<keyword evidence="3 6" id="KW-0489">Methyltransferase</keyword>
<feature type="binding site" evidence="6">
    <location>
        <position position="57"/>
    </location>
    <ligand>
        <name>S-adenosyl-L-methionine</name>
        <dbReference type="ChEBI" id="CHEBI:59789"/>
    </ligand>
</feature>
<dbReference type="GO" id="GO:0032259">
    <property type="term" value="P:methylation"/>
    <property type="evidence" value="ECO:0007669"/>
    <property type="project" value="UniProtKB-KW"/>
</dbReference>
<dbReference type="Gene3D" id="1.10.150.170">
    <property type="entry name" value="Putative methyltransferase TM0872, insert domain"/>
    <property type="match status" value="1"/>
</dbReference>
<evidence type="ECO:0000256" key="3">
    <source>
        <dbReference type="ARBA" id="ARBA00022603"/>
    </source>
</evidence>
<accession>A0ABT5SK09</accession>
<organism evidence="7 8">
    <name type="scientific">Microbacterium thalli</name>
    <dbReference type="NCBI Taxonomy" id="3027921"/>
    <lineage>
        <taxon>Bacteria</taxon>
        <taxon>Bacillati</taxon>
        <taxon>Actinomycetota</taxon>
        <taxon>Actinomycetes</taxon>
        <taxon>Micrococcales</taxon>
        <taxon>Microbacteriaceae</taxon>
        <taxon>Microbacterium</taxon>
    </lineage>
</organism>
<evidence type="ECO:0000256" key="2">
    <source>
        <dbReference type="ARBA" id="ARBA00022552"/>
    </source>
</evidence>